<dbReference type="AlphaFoldDB" id="A0AAW0AZE6"/>
<dbReference type="EMBL" id="JAYKXP010000222">
    <property type="protein sequence ID" value="KAK7018730.1"/>
    <property type="molecule type" value="Genomic_DNA"/>
</dbReference>
<gene>
    <name evidence="1" type="ORF">VNI00_018290</name>
</gene>
<protein>
    <submittedName>
        <fullName evidence="1">Uncharacterized protein</fullName>
    </submittedName>
</protein>
<proteinExistence type="predicted"/>
<evidence type="ECO:0000313" key="2">
    <source>
        <dbReference type="Proteomes" id="UP001383192"/>
    </source>
</evidence>
<sequence length="162" mass="18154">MSEGIRAGFKKWRYTSGVAGCEHGDVDGPSFQAETAVEDFLRGLYPLIHQAEQADQTLTAMREAFGKVHVEHPSLDRGAIYPVAHIVTIIQDCMNAVEYICLCDDVKFTLDFAVNGEGTSVWTTCKIMVPAEWLAEVKEEVEVWHDDDFKYARLTLNIIAID</sequence>
<dbReference type="Proteomes" id="UP001383192">
    <property type="component" value="Unassembled WGS sequence"/>
</dbReference>
<reference evidence="1 2" key="1">
    <citation type="submission" date="2024-01" db="EMBL/GenBank/DDBJ databases">
        <title>A draft genome for a cacao thread blight-causing isolate of Paramarasmius palmivorus.</title>
        <authorList>
            <person name="Baruah I.K."/>
            <person name="Bukari Y."/>
            <person name="Amoako-Attah I."/>
            <person name="Meinhardt L.W."/>
            <person name="Bailey B.A."/>
            <person name="Cohen S.P."/>
        </authorList>
    </citation>
    <scope>NUCLEOTIDE SEQUENCE [LARGE SCALE GENOMIC DNA]</scope>
    <source>
        <strain evidence="1 2">GH-12</strain>
    </source>
</reference>
<accession>A0AAW0AZE6</accession>
<organism evidence="1 2">
    <name type="scientific">Paramarasmius palmivorus</name>
    <dbReference type="NCBI Taxonomy" id="297713"/>
    <lineage>
        <taxon>Eukaryota</taxon>
        <taxon>Fungi</taxon>
        <taxon>Dikarya</taxon>
        <taxon>Basidiomycota</taxon>
        <taxon>Agaricomycotina</taxon>
        <taxon>Agaricomycetes</taxon>
        <taxon>Agaricomycetidae</taxon>
        <taxon>Agaricales</taxon>
        <taxon>Marasmiineae</taxon>
        <taxon>Marasmiaceae</taxon>
        <taxon>Paramarasmius</taxon>
    </lineage>
</organism>
<comment type="caution">
    <text evidence="1">The sequence shown here is derived from an EMBL/GenBank/DDBJ whole genome shotgun (WGS) entry which is preliminary data.</text>
</comment>
<evidence type="ECO:0000313" key="1">
    <source>
        <dbReference type="EMBL" id="KAK7018730.1"/>
    </source>
</evidence>
<name>A0AAW0AZE6_9AGAR</name>
<keyword evidence="2" id="KW-1185">Reference proteome</keyword>